<dbReference type="AlphaFoldDB" id="A0A3Q9RJM4"/>
<evidence type="ECO:0000313" key="3">
    <source>
        <dbReference type="Proteomes" id="UP000283095"/>
    </source>
</evidence>
<gene>
    <name evidence="2" type="ORF">BAOM_0393</name>
</gene>
<feature type="domain" description="CAAX prenyl protease 2/Lysostaphin resistance protein A-like" evidence="1">
    <location>
        <begin position="128"/>
        <end position="214"/>
    </location>
</feature>
<dbReference type="GO" id="GO:0080120">
    <property type="term" value="P:CAAX-box protein maturation"/>
    <property type="evidence" value="ECO:0007669"/>
    <property type="project" value="UniProtKB-ARBA"/>
</dbReference>
<dbReference type="GO" id="GO:0004175">
    <property type="term" value="F:endopeptidase activity"/>
    <property type="evidence" value="ECO:0007669"/>
    <property type="project" value="UniProtKB-ARBA"/>
</dbReference>
<dbReference type="PANTHER" id="PTHR36435:SF6">
    <property type="entry name" value="ABORTIVE INFECTION PROTEIN"/>
    <property type="match status" value="1"/>
</dbReference>
<sequence>MRKEYWYVIITYLAMQLSGFIGLPLFMFIGKTLGVPSGELRLTAFAYWSIFSFLLALLLTLFFMRHDMKKSALTRDKASISLSTFWAICGVFLALFAQSIAITIEQWIGIQTQSANTQEILSVIDKIPLMIVVSSIIGPILEEIIFRKVIFGSLYKRFNFFIAALISSIIFGLAHMELEHLLLYSAMGFTFAFLYVQTKRILVPIIAHVSMNTFVVILQMYYEDIQNFMQNMQAFIGGFL</sequence>
<dbReference type="KEGG" id="pasa:BAOM_0393"/>
<dbReference type="InterPro" id="IPR003675">
    <property type="entry name" value="Rce1/LyrA-like_dom"/>
</dbReference>
<protein>
    <recommendedName>
        <fullName evidence="1">CAAX prenyl protease 2/Lysostaphin resistance protein A-like domain-containing protein</fullName>
    </recommendedName>
</protein>
<reference evidence="2 3" key="1">
    <citation type="submission" date="2018-01" db="EMBL/GenBank/DDBJ databases">
        <title>Bacillus asahii Genome sequencing and assembly.</title>
        <authorList>
            <person name="Jiang H."/>
            <person name="Feng Y."/>
            <person name="Zhao F."/>
            <person name="Lin X."/>
        </authorList>
    </citation>
    <scope>NUCLEOTIDE SEQUENCE [LARGE SCALE GENOMIC DNA]</scope>
    <source>
        <strain evidence="2 3">OM18</strain>
    </source>
</reference>
<dbReference type="EMBL" id="CP026095">
    <property type="protein sequence ID" value="AZV41053.1"/>
    <property type="molecule type" value="Genomic_DNA"/>
</dbReference>
<dbReference type="PANTHER" id="PTHR36435">
    <property type="entry name" value="SLR1288 PROTEIN"/>
    <property type="match status" value="1"/>
</dbReference>
<dbReference type="Proteomes" id="UP000283095">
    <property type="component" value="Chromosome"/>
</dbReference>
<evidence type="ECO:0000313" key="2">
    <source>
        <dbReference type="EMBL" id="AZV41053.1"/>
    </source>
</evidence>
<dbReference type="RefSeq" id="WP_127758812.1">
    <property type="nucleotide sequence ID" value="NZ_CP026095.1"/>
</dbReference>
<dbReference type="InterPro" id="IPR052710">
    <property type="entry name" value="CAAX_protease"/>
</dbReference>
<dbReference type="Pfam" id="PF02517">
    <property type="entry name" value="Rce1-like"/>
    <property type="match status" value="1"/>
</dbReference>
<accession>A0A3Q9RJM4</accession>
<proteinExistence type="predicted"/>
<name>A0A3Q9RJM4_9BACI</name>
<dbReference type="OrthoDB" id="2194912at2"/>
<organism evidence="2 3">
    <name type="scientific">Peribacillus asahii</name>
    <dbReference type="NCBI Taxonomy" id="228899"/>
    <lineage>
        <taxon>Bacteria</taxon>
        <taxon>Bacillati</taxon>
        <taxon>Bacillota</taxon>
        <taxon>Bacilli</taxon>
        <taxon>Bacillales</taxon>
        <taxon>Bacillaceae</taxon>
        <taxon>Peribacillus</taxon>
    </lineage>
</organism>
<evidence type="ECO:0000259" key="1">
    <source>
        <dbReference type="Pfam" id="PF02517"/>
    </source>
</evidence>